<organism evidence="1 2">
    <name type="scientific">phage PKM.Lu.22.1</name>
    <dbReference type="NCBI Taxonomy" id="3049197"/>
    <lineage>
        <taxon>Viruses</taxon>
        <taxon>Duplodnaviria</taxon>
        <taxon>Heunggongvirae</taxon>
        <taxon>Uroviricota</taxon>
        <taxon>Caudoviricetes</taxon>
        <taxon>Grimontviridae</taxon>
    </lineage>
</organism>
<protein>
    <submittedName>
        <fullName evidence="1">Uncharacterized protein</fullName>
    </submittedName>
</protein>
<evidence type="ECO:0000313" key="2">
    <source>
        <dbReference type="Proteomes" id="UP001223176"/>
    </source>
</evidence>
<evidence type="ECO:0000313" key="1">
    <source>
        <dbReference type="EMBL" id="WHS68254.1"/>
    </source>
</evidence>
<name>A0AAF0RDE4_9CAUD</name>
<keyword evidence="2" id="KW-1185">Reference proteome</keyword>
<proteinExistence type="predicted"/>
<dbReference type="Proteomes" id="UP001223176">
    <property type="component" value="Segment"/>
</dbReference>
<dbReference type="EMBL" id="OQ829281">
    <property type="protein sequence ID" value="WHS68254.1"/>
    <property type="molecule type" value="Genomic_DNA"/>
</dbReference>
<accession>A0AAF0RDE4</accession>
<reference evidence="1" key="1">
    <citation type="submission" date="2023-04" db="EMBL/GenBank/DDBJ databases">
        <title>Isolation and Characterization of Novel Plasmid-specific Phages Infecting Bacteria Carrying Diverse Conjugative Plasmids.</title>
        <authorList>
            <person name="Parra B."/>
            <person name="Cockx B."/>
            <person name="Lutz V.T."/>
            <person name="Bronsted L."/>
            <person name="Smets B.F."/>
            <person name="Dechesne A."/>
        </authorList>
    </citation>
    <scope>NUCLEOTIDE SEQUENCE</scope>
</reference>
<sequence>MLTPAEYMKFMADYAAQVLASLPPVPTTVTTPNNE</sequence>